<organism evidence="1 2">
    <name type="scientific">Clostridium tertium</name>
    <dbReference type="NCBI Taxonomy" id="1559"/>
    <lineage>
        <taxon>Bacteria</taxon>
        <taxon>Bacillati</taxon>
        <taxon>Bacillota</taxon>
        <taxon>Clostridia</taxon>
        <taxon>Eubacteriales</taxon>
        <taxon>Clostridiaceae</taxon>
        <taxon>Clostridium</taxon>
    </lineage>
</organism>
<dbReference type="RefSeq" id="WP_209741340.1">
    <property type="nucleotide sequence ID" value="NZ_BAAACM010000002.1"/>
</dbReference>
<proteinExistence type="predicted"/>
<keyword evidence="2" id="KW-1185">Reference proteome</keyword>
<gene>
    <name evidence="1" type="ORF">NE398_19555</name>
</gene>
<dbReference type="InterPro" id="IPR010982">
    <property type="entry name" value="Lambda_DNA-bd_dom_sf"/>
</dbReference>
<dbReference type="AlphaFoldDB" id="A0A9X4B468"/>
<evidence type="ECO:0000313" key="1">
    <source>
        <dbReference type="EMBL" id="MDC4242331.1"/>
    </source>
</evidence>
<dbReference type="Proteomes" id="UP001141183">
    <property type="component" value="Unassembled WGS sequence"/>
</dbReference>
<dbReference type="GeneID" id="93042038"/>
<dbReference type="EMBL" id="JAMRYU010000029">
    <property type="protein sequence ID" value="MDC4242331.1"/>
    <property type="molecule type" value="Genomic_DNA"/>
</dbReference>
<protein>
    <submittedName>
        <fullName evidence="1">Helix-turn-helix domain-containing protein</fullName>
    </submittedName>
</protein>
<evidence type="ECO:0000313" key="2">
    <source>
        <dbReference type="Proteomes" id="UP001141183"/>
    </source>
</evidence>
<reference evidence="1" key="1">
    <citation type="submission" date="2022-05" db="EMBL/GenBank/DDBJ databases">
        <title>Draft genome sequence of Clostridium tertium strain CP3 isolated from Peru.</title>
        <authorList>
            <person name="Hurtado R."/>
            <person name="Lima L."/>
            <person name="Sousa T."/>
            <person name="Jaiswal A.K."/>
            <person name="Tiwari S."/>
            <person name="Maturrano L."/>
            <person name="Brenig B."/>
            <person name="Azevedo V."/>
        </authorList>
    </citation>
    <scope>NUCLEOTIDE SEQUENCE</scope>
    <source>
        <strain evidence="1">CP3</strain>
    </source>
</reference>
<sequence>MSKVLFLRRGYAIPQELVADKLGISRKTLRKKEKGEGDFTKSEMIAYTDILKNYDPELTVDEIFFN</sequence>
<dbReference type="SUPFAM" id="SSF47413">
    <property type="entry name" value="lambda repressor-like DNA-binding domains"/>
    <property type="match status" value="1"/>
</dbReference>
<dbReference type="GO" id="GO:0003677">
    <property type="term" value="F:DNA binding"/>
    <property type="evidence" value="ECO:0007669"/>
    <property type="project" value="InterPro"/>
</dbReference>
<accession>A0A9X4B468</accession>
<comment type="caution">
    <text evidence="1">The sequence shown here is derived from an EMBL/GenBank/DDBJ whole genome shotgun (WGS) entry which is preliminary data.</text>
</comment>
<name>A0A9X4B468_9CLOT</name>